<dbReference type="Proteomes" id="UP000320762">
    <property type="component" value="Unassembled WGS sequence"/>
</dbReference>
<organism evidence="1 2">
    <name type="scientific">Schizophyllum amplum</name>
    <dbReference type="NCBI Taxonomy" id="97359"/>
    <lineage>
        <taxon>Eukaryota</taxon>
        <taxon>Fungi</taxon>
        <taxon>Dikarya</taxon>
        <taxon>Basidiomycota</taxon>
        <taxon>Agaricomycotina</taxon>
        <taxon>Agaricomycetes</taxon>
        <taxon>Agaricomycetidae</taxon>
        <taxon>Agaricales</taxon>
        <taxon>Schizophyllaceae</taxon>
        <taxon>Schizophyllum</taxon>
    </lineage>
</organism>
<keyword evidence="2" id="KW-1185">Reference proteome</keyword>
<gene>
    <name evidence="1" type="ORF">BD626DRAFT_487085</name>
</gene>
<reference evidence="1 2" key="1">
    <citation type="journal article" date="2019" name="New Phytol.">
        <title>Comparative genomics reveals unique wood-decay strategies and fruiting body development in the Schizophyllaceae.</title>
        <authorList>
            <person name="Almasi E."/>
            <person name="Sahu N."/>
            <person name="Krizsan K."/>
            <person name="Balint B."/>
            <person name="Kovacs G.M."/>
            <person name="Kiss B."/>
            <person name="Cseklye J."/>
            <person name="Drula E."/>
            <person name="Henrissat B."/>
            <person name="Nagy I."/>
            <person name="Chovatia M."/>
            <person name="Adam C."/>
            <person name="LaButti K."/>
            <person name="Lipzen A."/>
            <person name="Riley R."/>
            <person name="Grigoriev I.V."/>
            <person name="Nagy L.G."/>
        </authorList>
    </citation>
    <scope>NUCLEOTIDE SEQUENCE [LARGE SCALE GENOMIC DNA]</scope>
    <source>
        <strain evidence="1 2">NL-1724</strain>
    </source>
</reference>
<dbReference type="OrthoDB" id="2921948at2759"/>
<dbReference type="AlphaFoldDB" id="A0A550CN26"/>
<evidence type="ECO:0000313" key="1">
    <source>
        <dbReference type="EMBL" id="TRM66210.1"/>
    </source>
</evidence>
<protein>
    <submittedName>
        <fullName evidence="1">Uncharacterized protein</fullName>
    </submittedName>
</protein>
<name>A0A550CN26_9AGAR</name>
<proteinExistence type="predicted"/>
<evidence type="ECO:0000313" key="2">
    <source>
        <dbReference type="Proteomes" id="UP000320762"/>
    </source>
</evidence>
<comment type="caution">
    <text evidence="1">The sequence shown here is derived from an EMBL/GenBank/DDBJ whole genome shotgun (WGS) entry which is preliminary data.</text>
</comment>
<dbReference type="EMBL" id="VDMD01000004">
    <property type="protein sequence ID" value="TRM66210.1"/>
    <property type="molecule type" value="Genomic_DNA"/>
</dbReference>
<sequence>MHGSSHIVADAFAGVHSQIHQRGIRPVGLSQSEWVACTVGGMESQTYLLTRRPRTCLEHQFLEHRAEGAWPTALHVRRSAYIRAGMLSSLPSFLTPPSSARPTCTPLSSTTSLTTLSNMMQTAALLSLTLAAVANAKTFRAATTSPYGQSSLNLETFNTTYGVAISGRNPVDTTIRADLDEAGNLVMECPYAGYVAALIPTDPPQEPAAYHVQFVESTNSLPEEAIVGGWALSYDRKGLANEAFVKVNNTLIGDGMYTALQVGDDAGYFVSWLNDSWVNHFDTEWYLVFDSTEGAATC</sequence>
<accession>A0A550CN26</accession>